<dbReference type="InterPro" id="IPR013216">
    <property type="entry name" value="Methyltransf_11"/>
</dbReference>
<feature type="domain" description="Methyltransferase type 11" evidence="4">
    <location>
        <begin position="56"/>
        <end position="151"/>
    </location>
</feature>
<accession>A0ABX8BTL9</accession>
<evidence type="ECO:0000256" key="3">
    <source>
        <dbReference type="ARBA" id="ARBA00022691"/>
    </source>
</evidence>
<keyword evidence="3" id="KW-0949">S-adenosyl-L-methionine</keyword>
<dbReference type="CDD" id="cd02440">
    <property type="entry name" value="AdoMet_MTases"/>
    <property type="match status" value="1"/>
</dbReference>
<evidence type="ECO:0000313" key="6">
    <source>
        <dbReference type="Proteomes" id="UP000676079"/>
    </source>
</evidence>
<dbReference type="Pfam" id="PF08241">
    <property type="entry name" value="Methyltransf_11"/>
    <property type="match status" value="1"/>
</dbReference>
<keyword evidence="6" id="KW-1185">Reference proteome</keyword>
<evidence type="ECO:0000256" key="2">
    <source>
        <dbReference type="ARBA" id="ARBA00022679"/>
    </source>
</evidence>
<evidence type="ECO:0000256" key="1">
    <source>
        <dbReference type="ARBA" id="ARBA00022603"/>
    </source>
</evidence>
<gene>
    <name evidence="5" type="ORF">KGD84_15780</name>
</gene>
<proteinExistence type="predicted"/>
<keyword evidence="2" id="KW-0808">Transferase</keyword>
<name>A0ABX8BTL9_9ACTN</name>
<dbReference type="GO" id="GO:0008168">
    <property type="term" value="F:methyltransferase activity"/>
    <property type="evidence" value="ECO:0007669"/>
    <property type="project" value="UniProtKB-KW"/>
</dbReference>
<reference evidence="5 6" key="1">
    <citation type="submission" date="2021-05" db="EMBL/GenBank/DDBJ databases">
        <title>Direct Submission.</title>
        <authorList>
            <person name="Li K."/>
            <person name="Gao J."/>
        </authorList>
    </citation>
    <scope>NUCLEOTIDE SEQUENCE [LARGE SCALE GENOMIC DNA]</scope>
    <source>
        <strain evidence="5 6">Mg02</strain>
    </source>
</reference>
<dbReference type="GO" id="GO:0032259">
    <property type="term" value="P:methylation"/>
    <property type="evidence" value="ECO:0007669"/>
    <property type="project" value="UniProtKB-KW"/>
</dbReference>
<dbReference type="EMBL" id="CP074133">
    <property type="protein sequence ID" value="QUX25564.1"/>
    <property type="molecule type" value="Genomic_DNA"/>
</dbReference>
<organism evidence="5 6">
    <name type="scientific">Nocardiopsis changdeensis</name>
    <dbReference type="NCBI Taxonomy" id="2831969"/>
    <lineage>
        <taxon>Bacteria</taxon>
        <taxon>Bacillati</taxon>
        <taxon>Actinomycetota</taxon>
        <taxon>Actinomycetes</taxon>
        <taxon>Streptosporangiales</taxon>
        <taxon>Nocardiopsidaceae</taxon>
        <taxon>Nocardiopsis</taxon>
    </lineage>
</organism>
<dbReference type="Proteomes" id="UP000676079">
    <property type="component" value="Chromosome"/>
</dbReference>
<dbReference type="PANTHER" id="PTHR43464">
    <property type="entry name" value="METHYLTRANSFERASE"/>
    <property type="match status" value="1"/>
</dbReference>
<evidence type="ECO:0000259" key="4">
    <source>
        <dbReference type="Pfam" id="PF08241"/>
    </source>
</evidence>
<dbReference type="InterPro" id="IPR029063">
    <property type="entry name" value="SAM-dependent_MTases_sf"/>
</dbReference>
<dbReference type="SUPFAM" id="SSF53335">
    <property type="entry name" value="S-adenosyl-L-methionine-dependent methyltransferases"/>
    <property type="match status" value="1"/>
</dbReference>
<sequence length="248" mass="26626">MDPRKWTDEAAIARWDASATREAMEAHGRDGDFAKRHLANPALLRMLGPVSGLRVLDAGSGDGYLSRMLAARGARVVGLEPAGAMVAFAREREESDPLGVEYVQGDLARTPVPGGPFDAVVCSMVLMAVPDWRPAMAACARALRPGGLFVFGIVHPAFEGLAGSWRRHGEYRQDRYLEEYVVHGPAAPDFHRPLSAYLNEVAALGLRLREVAEPGLDPDAARGAVAADPGVGAYVRMPNFLFVAAEVP</sequence>
<keyword evidence="1 5" id="KW-0489">Methyltransferase</keyword>
<dbReference type="Gene3D" id="3.40.50.150">
    <property type="entry name" value="Vaccinia Virus protein VP39"/>
    <property type="match status" value="1"/>
</dbReference>
<dbReference type="RefSeq" id="WP_220561176.1">
    <property type="nucleotide sequence ID" value="NZ_CP074133.1"/>
</dbReference>
<evidence type="ECO:0000313" key="5">
    <source>
        <dbReference type="EMBL" id="QUX25564.1"/>
    </source>
</evidence>
<protein>
    <submittedName>
        <fullName evidence="5">Class I SAM-dependent methyltransferase</fullName>
    </submittedName>
</protein>
<dbReference type="PANTHER" id="PTHR43464:SF19">
    <property type="entry name" value="UBIQUINONE BIOSYNTHESIS O-METHYLTRANSFERASE, MITOCHONDRIAL"/>
    <property type="match status" value="1"/>
</dbReference>